<dbReference type="EMBL" id="MFSU01000018">
    <property type="protein sequence ID" value="OGI48816.1"/>
    <property type="molecule type" value="Genomic_DNA"/>
</dbReference>
<feature type="transmembrane region" description="Helical" evidence="2">
    <location>
        <begin position="114"/>
        <end position="131"/>
    </location>
</feature>
<keyword evidence="2" id="KW-0812">Transmembrane</keyword>
<dbReference type="GO" id="GO:0016020">
    <property type="term" value="C:membrane"/>
    <property type="evidence" value="ECO:0007669"/>
    <property type="project" value="InterPro"/>
</dbReference>
<comment type="similarity">
    <text evidence="1">Belongs to the YggT family.</text>
</comment>
<dbReference type="InterPro" id="IPR003425">
    <property type="entry name" value="CCB3/YggT"/>
</dbReference>
<keyword evidence="2" id="KW-1133">Transmembrane helix</keyword>
<organism evidence="3 4">
    <name type="scientific">Candidatus Muproteobacteria bacterium RBG_16_65_34</name>
    <dbReference type="NCBI Taxonomy" id="1817760"/>
    <lineage>
        <taxon>Bacteria</taxon>
        <taxon>Pseudomonadati</taxon>
        <taxon>Pseudomonadota</taxon>
        <taxon>Candidatus Muproteobacteria</taxon>
    </lineage>
</organism>
<accession>A0A1F6TUQ4</accession>
<gene>
    <name evidence="3" type="ORF">A2151_04480</name>
</gene>
<sequence>MNAFLTQAAAFLIQVAFGFYILTVLLRLLFQLARADFYNPISQFVVAITNPALKPLRRAIPGLLGIDLASVVLLLLLKLAEFYLLSLLGFFGRVAVTPLGLGVAAVLDLTKLALYVYIFAILIRVILSWFNPHGARHNPALGLVYSLSEPLLAPARRLIPPVSGMDLSPLAVLVLLQLAMMLLDHLAFTLLPLTG</sequence>
<evidence type="ECO:0000313" key="4">
    <source>
        <dbReference type="Proteomes" id="UP000178885"/>
    </source>
</evidence>
<name>A0A1F6TUQ4_9PROT</name>
<dbReference type="Pfam" id="PF02325">
    <property type="entry name" value="CCB3_YggT"/>
    <property type="match status" value="2"/>
</dbReference>
<keyword evidence="2" id="KW-0472">Membrane</keyword>
<evidence type="ECO:0000313" key="3">
    <source>
        <dbReference type="EMBL" id="OGI48816.1"/>
    </source>
</evidence>
<evidence type="ECO:0008006" key="5">
    <source>
        <dbReference type="Google" id="ProtNLM"/>
    </source>
</evidence>
<feature type="transmembrane region" description="Helical" evidence="2">
    <location>
        <begin position="170"/>
        <end position="193"/>
    </location>
</feature>
<dbReference type="STRING" id="1817760.A2151_04480"/>
<comment type="caution">
    <text evidence="3">The sequence shown here is derived from an EMBL/GenBank/DDBJ whole genome shotgun (WGS) entry which is preliminary data.</text>
</comment>
<evidence type="ECO:0000256" key="2">
    <source>
        <dbReference type="SAM" id="Phobius"/>
    </source>
</evidence>
<feature type="transmembrane region" description="Helical" evidence="2">
    <location>
        <begin position="6"/>
        <end position="30"/>
    </location>
</feature>
<protein>
    <recommendedName>
        <fullName evidence="5">YggT family protein</fullName>
    </recommendedName>
</protein>
<dbReference type="PANTHER" id="PTHR33219:SF14">
    <property type="entry name" value="PROTEIN COFACTOR ASSEMBLY OF COMPLEX C SUBUNIT B CCB3, CHLOROPLASTIC-RELATED"/>
    <property type="match status" value="1"/>
</dbReference>
<dbReference type="Proteomes" id="UP000178885">
    <property type="component" value="Unassembled WGS sequence"/>
</dbReference>
<dbReference type="PANTHER" id="PTHR33219">
    <property type="entry name" value="YLMG HOMOLOG PROTEIN 2, CHLOROPLASTIC"/>
    <property type="match status" value="1"/>
</dbReference>
<proteinExistence type="inferred from homology"/>
<dbReference type="AlphaFoldDB" id="A0A1F6TUQ4"/>
<evidence type="ECO:0000256" key="1">
    <source>
        <dbReference type="ARBA" id="ARBA00010894"/>
    </source>
</evidence>
<reference evidence="3 4" key="1">
    <citation type="journal article" date="2016" name="Nat. Commun.">
        <title>Thousands of microbial genomes shed light on interconnected biogeochemical processes in an aquifer system.</title>
        <authorList>
            <person name="Anantharaman K."/>
            <person name="Brown C.T."/>
            <person name="Hug L.A."/>
            <person name="Sharon I."/>
            <person name="Castelle C.J."/>
            <person name="Probst A.J."/>
            <person name="Thomas B.C."/>
            <person name="Singh A."/>
            <person name="Wilkins M.J."/>
            <person name="Karaoz U."/>
            <person name="Brodie E.L."/>
            <person name="Williams K.H."/>
            <person name="Hubbard S.S."/>
            <person name="Banfield J.F."/>
        </authorList>
    </citation>
    <scope>NUCLEOTIDE SEQUENCE [LARGE SCALE GENOMIC DNA]</scope>
</reference>